<evidence type="ECO:0000313" key="1">
    <source>
        <dbReference type="EMBL" id="KXA93544.1"/>
    </source>
</evidence>
<protein>
    <submittedName>
        <fullName evidence="1">Uncharacterized protein</fullName>
    </submittedName>
</protein>
<name>A0A133UH51_9EURY</name>
<evidence type="ECO:0000313" key="2">
    <source>
        <dbReference type="Proteomes" id="UP000070373"/>
    </source>
</evidence>
<comment type="caution">
    <text evidence="1">The sequence shown here is derived from an EMBL/GenBank/DDBJ whole genome shotgun (WGS) entry which is preliminary data.</text>
</comment>
<keyword evidence="2" id="KW-1185">Reference proteome</keyword>
<gene>
    <name evidence="1" type="ORF">AKJ64_00320</name>
</gene>
<sequence length="111" mass="12985">MDKAVIADLQKKISEHKKEMVESTKETLKYQTRVADEMTGELFEQIYKEEKKRLFGFNRDNLAEKAFEKASALSLKYFDGKTDKILEKMNEAEKTYFQNSGKEYKKLLEGA</sequence>
<dbReference type="EMBL" id="LHXN01000002">
    <property type="protein sequence ID" value="KXA93544.1"/>
    <property type="molecule type" value="Genomic_DNA"/>
</dbReference>
<organism evidence="1 2">
    <name type="scientific">candidate division MSBL1 archaeon SCGC-AAA259E17</name>
    <dbReference type="NCBI Taxonomy" id="1698263"/>
    <lineage>
        <taxon>Archaea</taxon>
        <taxon>Methanobacteriati</taxon>
        <taxon>Methanobacteriota</taxon>
        <taxon>candidate division MSBL1</taxon>
    </lineage>
</organism>
<dbReference type="AlphaFoldDB" id="A0A133UH51"/>
<reference evidence="1 2" key="1">
    <citation type="journal article" date="2016" name="Sci. Rep.">
        <title>Metabolic traits of an uncultured archaeal lineage -MSBL1- from brine pools of the Red Sea.</title>
        <authorList>
            <person name="Mwirichia R."/>
            <person name="Alam I."/>
            <person name="Rashid M."/>
            <person name="Vinu M."/>
            <person name="Ba-Alawi W."/>
            <person name="Anthony Kamau A."/>
            <person name="Kamanda Ngugi D."/>
            <person name="Goker M."/>
            <person name="Klenk H.P."/>
            <person name="Bajic V."/>
            <person name="Stingl U."/>
        </authorList>
    </citation>
    <scope>NUCLEOTIDE SEQUENCE [LARGE SCALE GENOMIC DNA]</scope>
    <source>
        <strain evidence="1">SCGC-AAA259E17</strain>
    </source>
</reference>
<dbReference type="Proteomes" id="UP000070373">
    <property type="component" value="Unassembled WGS sequence"/>
</dbReference>
<accession>A0A133UH51</accession>
<proteinExistence type="predicted"/>